<gene>
    <name evidence="3" type="ORF">J2S42_001592</name>
</gene>
<dbReference type="GO" id="GO:0042602">
    <property type="term" value="F:riboflavin reductase (NADPH) activity"/>
    <property type="evidence" value="ECO:0007669"/>
    <property type="project" value="TreeGrafter"/>
</dbReference>
<dbReference type="InterPro" id="IPR012349">
    <property type="entry name" value="Split_barrel_FMN-bd"/>
</dbReference>
<dbReference type="PANTHER" id="PTHR30466">
    <property type="entry name" value="FLAVIN REDUCTASE"/>
    <property type="match status" value="1"/>
</dbReference>
<dbReference type="Gene3D" id="2.30.110.10">
    <property type="entry name" value="Electron Transport, Fmn-binding Protein, Chain A"/>
    <property type="match status" value="1"/>
</dbReference>
<feature type="domain" description="Flavin reductase like" evidence="2">
    <location>
        <begin position="11"/>
        <end position="159"/>
    </location>
</feature>
<sequence length="169" mass="17768">MTTTVDFRTVASRFATGVAVATSTAGGVPFATTVNAFTTVSLDPTLLLVCLRTGSRLLGAIERSGVFAVTVLSGTQRDYAQRFASSRRPPGEAAFAGIAAEPSPVTGCPLLSDGVAYFDCRMHRTYPGGDHAVLIGEVASYGLLKPEAPLVFVNQRYADLDLEPLSPAR</sequence>
<reference evidence="3 4" key="1">
    <citation type="submission" date="2023-07" db="EMBL/GenBank/DDBJ databases">
        <title>Sequencing the genomes of 1000 actinobacteria strains.</title>
        <authorList>
            <person name="Klenk H.-P."/>
        </authorList>
    </citation>
    <scope>NUCLEOTIDE SEQUENCE [LARGE SCALE GENOMIC DNA]</scope>
    <source>
        <strain evidence="3 4">DSM 44709</strain>
    </source>
</reference>
<keyword evidence="3" id="KW-0503">Monooxygenase</keyword>
<dbReference type="SUPFAM" id="SSF50475">
    <property type="entry name" value="FMN-binding split barrel"/>
    <property type="match status" value="1"/>
</dbReference>
<protein>
    <submittedName>
        <fullName evidence="3">3-hydroxy-9,10-secoandrosta-1,3,5(10)-triene-9, 17-dione monooxygenase reductase component</fullName>
        <ecNumber evidence="3">1.5.1.-</ecNumber>
    </submittedName>
</protein>
<dbReference type="EC" id="1.5.1.-" evidence="3"/>
<organism evidence="3 4">
    <name type="scientific">Catenuloplanes indicus</name>
    <dbReference type="NCBI Taxonomy" id="137267"/>
    <lineage>
        <taxon>Bacteria</taxon>
        <taxon>Bacillati</taxon>
        <taxon>Actinomycetota</taxon>
        <taxon>Actinomycetes</taxon>
        <taxon>Micromonosporales</taxon>
        <taxon>Micromonosporaceae</taxon>
        <taxon>Catenuloplanes</taxon>
    </lineage>
</organism>
<dbReference type="PANTHER" id="PTHR30466:SF1">
    <property type="entry name" value="FMN REDUCTASE (NADH) RUTF"/>
    <property type="match status" value="1"/>
</dbReference>
<evidence type="ECO:0000313" key="4">
    <source>
        <dbReference type="Proteomes" id="UP001240236"/>
    </source>
</evidence>
<evidence type="ECO:0000256" key="1">
    <source>
        <dbReference type="ARBA" id="ARBA00023002"/>
    </source>
</evidence>
<dbReference type="AlphaFoldDB" id="A0AAE4AYD4"/>
<dbReference type="InterPro" id="IPR002563">
    <property type="entry name" value="Flavin_Rdtase-like_dom"/>
</dbReference>
<accession>A0AAE4AYD4</accession>
<dbReference type="Proteomes" id="UP001240236">
    <property type="component" value="Unassembled WGS sequence"/>
</dbReference>
<dbReference type="GO" id="GO:0010181">
    <property type="term" value="F:FMN binding"/>
    <property type="evidence" value="ECO:0007669"/>
    <property type="project" value="InterPro"/>
</dbReference>
<dbReference type="GO" id="GO:0004497">
    <property type="term" value="F:monooxygenase activity"/>
    <property type="evidence" value="ECO:0007669"/>
    <property type="project" value="UniProtKB-KW"/>
</dbReference>
<evidence type="ECO:0000259" key="2">
    <source>
        <dbReference type="SMART" id="SM00903"/>
    </source>
</evidence>
<dbReference type="InterPro" id="IPR050268">
    <property type="entry name" value="NADH-dep_flavin_reductase"/>
</dbReference>
<keyword evidence="4" id="KW-1185">Reference proteome</keyword>
<comment type="caution">
    <text evidence="3">The sequence shown here is derived from an EMBL/GenBank/DDBJ whole genome shotgun (WGS) entry which is preliminary data.</text>
</comment>
<evidence type="ECO:0000313" key="3">
    <source>
        <dbReference type="EMBL" id="MDQ0364923.1"/>
    </source>
</evidence>
<keyword evidence="1 3" id="KW-0560">Oxidoreductase</keyword>
<dbReference type="RefSeq" id="WP_307236830.1">
    <property type="nucleotide sequence ID" value="NZ_JAUSUZ010000001.1"/>
</dbReference>
<name>A0AAE4AYD4_9ACTN</name>
<dbReference type="EMBL" id="JAUSUZ010000001">
    <property type="protein sequence ID" value="MDQ0364923.1"/>
    <property type="molecule type" value="Genomic_DNA"/>
</dbReference>
<dbReference type="SMART" id="SM00903">
    <property type="entry name" value="Flavin_Reduct"/>
    <property type="match status" value="1"/>
</dbReference>
<dbReference type="Pfam" id="PF01613">
    <property type="entry name" value="Flavin_Reduct"/>
    <property type="match status" value="1"/>
</dbReference>
<proteinExistence type="predicted"/>